<evidence type="ECO:0000313" key="1">
    <source>
        <dbReference type="EMBL" id="KAA6377458.1"/>
    </source>
</evidence>
<dbReference type="Gene3D" id="2.30.320.10">
    <property type="entry name" value="YwqG-like"/>
    <property type="match status" value="1"/>
</dbReference>
<organism evidence="1 2">
    <name type="scientific">Streblomastix strix</name>
    <dbReference type="NCBI Taxonomy" id="222440"/>
    <lineage>
        <taxon>Eukaryota</taxon>
        <taxon>Metamonada</taxon>
        <taxon>Preaxostyla</taxon>
        <taxon>Oxymonadida</taxon>
        <taxon>Streblomastigidae</taxon>
        <taxon>Streblomastix</taxon>
    </lineage>
</organism>
<dbReference type="Pfam" id="PF09234">
    <property type="entry name" value="DUF1963"/>
    <property type="match status" value="1"/>
</dbReference>
<dbReference type="AlphaFoldDB" id="A0A5J4V3Z1"/>
<name>A0A5J4V3Z1_9EUKA</name>
<reference evidence="1 2" key="1">
    <citation type="submission" date="2019-03" db="EMBL/GenBank/DDBJ databases">
        <title>Single cell metagenomics reveals metabolic interactions within the superorganism composed of flagellate Streblomastix strix and complex community of Bacteroidetes bacteria on its surface.</title>
        <authorList>
            <person name="Treitli S.C."/>
            <person name="Kolisko M."/>
            <person name="Husnik F."/>
            <person name="Keeling P."/>
            <person name="Hampl V."/>
        </authorList>
    </citation>
    <scope>NUCLEOTIDE SEQUENCE [LARGE SCALE GENOMIC DNA]</scope>
    <source>
        <strain evidence="1">ST1C</strain>
    </source>
</reference>
<gene>
    <name evidence="1" type="ORF">EZS28_027015</name>
</gene>
<protein>
    <submittedName>
        <fullName evidence="1">Uncharacterized protein</fullName>
    </submittedName>
</protein>
<comment type="caution">
    <text evidence="1">The sequence shown here is derived from an EMBL/GenBank/DDBJ whole genome shotgun (WGS) entry which is preliminary data.</text>
</comment>
<accession>A0A5J4V3Z1</accession>
<dbReference type="PANTHER" id="PTHR36436">
    <property type="entry name" value="SLL5081 PROTEIN"/>
    <property type="match status" value="1"/>
</dbReference>
<proteinExistence type="predicted"/>
<dbReference type="Proteomes" id="UP000324800">
    <property type="component" value="Unassembled WGS sequence"/>
</dbReference>
<dbReference type="InterPro" id="IPR015315">
    <property type="entry name" value="DUF1963"/>
</dbReference>
<dbReference type="OrthoDB" id="6788641at2759"/>
<dbReference type="SUPFAM" id="SSF103032">
    <property type="entry name" value="Hypothetical protein YwqG"/>
    <property type="match status" value="1"/>
</dbReference>
<dbReference type="InterPro" id="IPR035948">
    <property type="entry name" value="YwqG-like_sf"/>
</dbReference>
<evidence type="ECO:0000313" key="2">
    <source>
        <dbReference type="Proteomes" id="UP000324800"/>
    </source>
</evidence>
<dbReference type="EMBL" id="SNRW01009802">
    <property type="protein sequence ID" value="KAA6377458.1"/>
    <property type="molecule type" value="Genomic_DNA"/>
</dbReference>
<sequence length="515" mass="59089">MAPLLVVSSCCTYTAKLTLEGPEELSKETILDKFKWNEQHSRSIEIRNRFEQNGVILSVYQFGVRNRDLSVREKSAVIIGQIYRGDSLPQYLKNDVIDILKNYVAFHDFTDPIFPHYFHILADLAWNSKKTKMKYLELEARDQAAGPFDSKISGIPYLPQGFEYPKSKSTNKPLFFLAQINFGEFPKLEGFPEDGILQFYVNADDDVLGCNFNDETNQSEFRVILHEHVTTNEGLLQQPPETTDPEDFFALQIHELKLLSSVKEQFMSIQDFRFNQTLKDLLGDEAPNPKSDEYDLLIETLYEMQKTNSHRIGWNPYFTQDDPRMYQKTMEGHTILLLQITSLDGIMIGDCGLVNFFITPEDLAKKDFSRVAFNWDLEYEKWHETVITSGIIESLSSLMLETSNQRIRTLCGTVIYIIQQTGSESGDFVDWRTFLSPLLSMLFNKDESISGLGKYPLLKAVVAKPEALKALVELGIALNSSSEYSGSGSLSQNNWSENWNKNWEIENKTRKNQKI</sequence>
<dbReference type="PANTHER" id="PTHR36436:SF6">
    <property type="entry name" value="SLL5081 PROTEIN"/>
    <property type="match status" value="1"/>
</dbReference>